<dbReference type="OrthoDB" id="9804264at2"/>
<evidence type="ECO:0000256" key="1">
    <source>
        <dbReference type="ARBA" id="ARBA00022898"/>
    </source>
</evidence>
<keyword evidence="1 4" id="KW-0663">Pyridoxal phosphate</keyword>
<protein>
    <submittedName>
        <fullName evidence="6">DegT/DnrJ/EryC1/StrS aminotransferase</fullName>
    </submittedName>
</protein>
<dbReference type="InterPro" id="IPR015421">
    <property type="entry name" value="PyrdxlP-dep_Trfase_major"/>
</dbReference>
<reference evidence="6 7" key="1">
    <citation type="submission" date="2006-03" db="EMBL/GenBank/DDBJ databases">
        <title>Complete sequence of Shewanella denitrificans OS217.</title>
        <authorList>
            <consortium name="US DOE Joint Genome Institute"/>
            <person name="Copeland A."/>
            <person name="Lucas S."/>
            <person name="Lapidus A."/>
            <person name="Barry K."/>
            <person name="Detter J.C."/>
            <person name="Glavina del Rio T."/>
            <person name="Hammon N."/>
            <person name="Israni S."/>
            <person name="Dalin E."/>
            <person name="Tice H."/>
            <person name="Pitluck S."/>
            <person name="Brettin T."/>
            <person name="Bruce D."/>
            <person name="Han C."/>
            <person name="Tapia R."/>
            <person name="Gilna P."/>
            <person name="Kiss H."/>
            <person name="Schmutz J."/>
            <person name="Larimer F."/>
            <person name="Land M."/>
            <person name="Hauser L."/>
            <person name="Kyrpides N."/>
            <person name="Lykidis A."/>
            <person name="Richardson P."/>
        </authorList>
    </citation>
    <scope>NUCLEOTIDE SEQUENCE [LARGE SCALE GENOMIC DNA]</scope>
    <source>
        <strain evidence="7">OS217 / ATCC BAA-1090 / DSM 15013</strain>
    </source>
</reference>
<dbReference type="KEGG" id="sdn:Sden_2654"/>
<organism evidence="6 7">
    <name type="scientific">Shewanella denitrificans (strain OS217 / ATCC BAA-1090 / DSM 15013)</name>
    <dbReference type="NCBI Taxonomy" id="318161"/>
    <lineage>
        <taxon>Bacteria</taxon>
        <taxon>Pseudomonadati</taxon>
        <taxon>Pseudomonadota</taxon>
        <taxon>Gammaproteobacteria</taxon>
        <taxon>Alteromonadales</taxon>
        <taxon>Shewanellaceae</taxon>
        <taxon>Shewanella</taxon>
    </lineage>
</organism>
<dbReference type="STRING" id="318161.Sden_2654"/>
<dbReference type="GO" id="GO:0030170">
    <property type="term" value="F:pyridoxal phosphate binding"/>
    <property type="evidence" value="ECO:0007669"/>
    <property type="project" value="TreeGrafter"/>
</dbReference>
<keyword evidence="6" id="KW-0808">Transferase</keyword>
<name>Q12KU3_SHEDO</name>
<evidence type="ECO:0000313" key="7">
    <source>
        <dbReference type="Proteomes" id="UP000001982"/>
    </source>
</evidence>
<dbReference type="InterPro" id="IPR000653">
    <property type="entry name" value="DegT/StrS_aminotransferase"/>
</dbReference>
<gene>
    <name evidence="6" type="ordered locus">Sden_2654</name>
</gene>
<proteinExistence type="inferred from homology"/>
<dbReference type="PIRSF" id="PIRSF000390">
    <property type="entry name" value="PLP_StrS"/>
    <property type="match status" value="1"/>
</dbReference>
<dbReference type="RefSeq" id="WP_011497084.1">
    <property type="nucleotide sequence ID" value="NC_007954.1"/>
</dbReference>
<dbReference type="Pfam" id="PF01041">
    <property type="entry name" value="DegT_DnrJ_EryC1"/>
    <property type="match status" value="1"/>
</dbReference>
<sequence length="377" mass="42394">MNRIRLSKSSIGQEEKLAVLSVLDKEFLGMGLEVQLFEREIAKYIGIDESNVICVNTGTAALHLALAGMDISHGDEVLVPSLTYVASYQAISATGAQPVSCDVNESDCFIDLIDLEARITSKTKAIMPVHYGSNSAQIPLIYELANKYNLRVIEDAAHSFTCTRNSKKIGLEGDVICFSFDGIKNITSGEGGAIITSDSNLQQRIRDARLLGVENDSERRYNGERSWTFDVQHQGFRYHMSNIMAAIGREQLKKADNFAKRRKDIAKKYSAELSELKSITLLDLDFEEITPHIFVIKVTDDTRDELKAHLLEKGIETGIHYQPNHYLTLYKSNYSLPVTELLSKQILTLPMHFDLSDSEVSYVVDAIKDYFNKKYNF</sequence>
<keyword evidence="6" id="KW-0032">Aminotransferase</keyword>
<dbReference type="Gene3D" id="3.40.640.10">
    <property type="entry name" value="Type I PLP-dependent aspartate aminotransferase-like (Major domain)"/>
    <property type="match status" value="1"/>
</dbReference>
<dbReference type="PANTHER" id="PTHR30244">
    <property type="entry name" value="TRANSAMINASE"/>
    <property type="match status" value="1"/>
</dbReference>
<accession>Q12KU3</accession>
<dbReference type="InterPro" id="IPR015424">
    <property type="entry name" value="PyrdxlP-dep_Trfase"/>
</dbReference>
<comment type="similarity">
    <text evidence="2 5">Belongs to the DegT/DnrJ/EryC1 family.</text>
</comment>
<evidence type="ECO:0000256" key="4">
    <source>
        <dbReference type="PIRSR" id="PIRSR000390-2"/>
    </source>
</evidence>
<dbReference type="GO" id="GO:0008483">
    <property type="term" value="F:transaminase activity"/>
    <property type="evidence" value="ECO:0007669"/>
    <property type="project" value="UniProtKB-KW"/>
</dbReference>
<evidence type="ECO:0000256" key="5">
    <source>
        <dbReference type="RuleBase" id="RU004508"/>
    </source>
</evidence>
<dbReference type="eggNOG" id="COG0399">
    <property type="taxonomic scope" value="Bacteria"/>
</dbReference>
<feature type="active site" description="Proton acceptor" evidence="3">
    <location>
        <position position="184"/>
    </location>
</feature>
<feature type="modified residue" description="N6-(pyridoxal phosphate)lysine" evidence="4">
    <location>
        <position position="184"/>
    </location>
</feature>
<dbReference type="HOGENOM" id="CLU_033332_0_0_6"/>
<evidence type="ECO:0000256" key="3">
    <source>
        <dbReference type="PIRSR" id="PIRSR000390-1"/>
    </source>
</evidence>
<dbReference type="InterPro" id="IPR015422">
    <property type="entry name" value="PyrdxlP-dep_Trfase_small"/>
</dbReference>
<dbReference type="SUPFAM" id="SSF53383">
    <property type="entry name" value="PLP-dependent transferases"/>
    <property type="match status" value="1"/>
</dbReference>
<dbReference type="Proteomes" id="UP000001982">
    <property type="component" value="Chromosome"/>
</dbReference>
<dbReference type="CDD" id="cd00616">
    <property type="entry name" value="AHBA_syn"/>
    <property type="match status" value="1"/>
</dbReference>
<dbReference type="EMBL" id="CP000302">
    <property type="protein sequence ID" value="ABE55933.1"/>
    <property type="molecule type" value="Genomic_DNA"/>
</dbReference>
<dbReference type="GO" id="GO:0000271">
    <property type="term" value="P:polysaccharide biosynthetic process"/>
    <property type="evidence" value="ECO:0007669"/>
    <property type="project" value="TreeGrafter"/>
</dbReference>
<dbReference type="Gene3D" id="3.90.1150.10">
    <property type="entry name" value="Aspartate Aminotransferase, domain 1"/>
    <property type="match status" value="1"/>
</dbReference>
<dbReference type="AlphaFoldDB" id="Q12KU3"/>
<keyword evidence="7" id="KW-1185">Reference proteome</keyword>
<evidence type="ECO:0000256" key="2">
    <source>
        <dbReference type="ARBA" id="ARBA00037999"/>
    </source>
</evidence>
<dbReference type="PANTHER" id="PTHR30244:SF34">
    <property type="entry name" value="DTDP-4-AMINO-4,6-DIDEOXYGALACTOSE TRANSAMINASE"/>
    <property type="match status" value="1"/>
</dbReference>
<evidence type="ECO:0000313" key="6">
    <source>
        <dbReference type="EMBL" id="ABE55933.1"/>
    </source>
</evidence>